<keyword evidence="5 6" id="KW-0472">Membrane</keyword>
<feature type="transmembrane region" description="Helical" evidence="6">
    <location>
        <begin position="333"/>
        <end position="358"/>
    </location>
</feature>
<evidence type="ECO:0000313" key="7">
    <source>
        <dbReference type="EMBL" id="PUA31592.1"/>
    </source>
</evidence>
<feature type="transmembrane region" description="Helical" evidence="6">
    <location>
        <begin position="276"/>
        <end position="298"/>
    </location>
</feature>
<evidence type="ECO:0000256" key="5">
    <source>
        <dbReference type="ARBA" id="ARBA00023136"/>
    </source>
</evidence>
<evidence type="ECO:0000256" key="1">
    <source>
        <dbReference type="ARBA" id="ARBA00004651"/>
    </source>
</evidence>
<feature type="transmembrane region" description="Helical" evidence="6">
    <location>
        <begin position="480"/>
        <end position="496"/>
    </location>
</feature>
<feature type="transmembrane region" description="Helical" evidence="6">
    <location>
        <begin position="404"/>
        <end position="425"/>
    </location>
</feature>
<gene>
    <name evidence="7" type="ORF">B9J98_05870</name>
</gene>
<evidence type="ECO:0000256" key="4">
    <source>
        <dbReference type="ARBA" id="ARBA00022989"/>
    </source>
</evidence>
<dbReference type="Proteomes" id="UP000244066">
    <property type="component" value="Unassembled WGS sequence"/>
</dbReference>
<dbReference type="PANTHER" id="PTHR42770:SF11">
    <property type="entry name" value="INNER MEMBRANE TRANSPORT PROTEIN YBAT"/>
    <property type="match status" value="1"/>
</dbReference>
<dbReference type="GO" id="GO:0005886">
    <property type="term" value="C:plasma membrane"/>
    <property type="evidence" value="ECO:0007669"/>
    <property type="project" value="UniProtKB-SubCell"/>
</dbReference>
<sequence>MYCSYKILALYPPYLCESLDRSGLSEKERKAVTLKRDIGWLGSFAIGYGDVGADIFVALGVVFLYAAGAAPFAFMAAALVYLLIGLTYAEMSSVYPYAGGCHVFSLKGFNTLIGFIAGWALMLDYMINISLFSLAAAGYLKFLFPWLYTMRLSGPFNLNVPPLGLVAALLVLSLLFINYIGIKYSANFVTILVVFGLVVEAIILSLGFALTFNLETLFRQLNVFGNNKILPDVEYFFSNSVQLSNFVYGITVAMASFIGIESISQAAEETRKPYRWIPIAAKLTILAVLLSVLLFAFLADGSMDWEKVATSYENPVAVLTSNFPAIGKMLSPIVAITAFILCYASANTGVIGISRLTASMGRFRLMPRWLYYIHPMFRTPTRTLLIFGSIGTLIALMGDIPFVVSLYNFGGLLSYAILMASFIKLRITDRDVYRPWKAPLNVSFRFKEKVIELPLVGLIGLPATILLWTLVIILHPHGRLFGFVWVAIGLTLYACYRKYHKLPLISKEEASWIVPSSYTIEVTVLVDPMEDYDTVKRTIKHSYDKRYKLRLVSVINNIAEKEPYLKELQVSVSSDLENLANELRREGYTVTHDVFLGDLEEAVKQEISIFNVDFIAYIKRSVKETLTGKHREEIINRLSQEYPGRFVILRRAE</sequence>
<comment type="subcellular location">
    <subcellularLocation>
        <location evidence="1">Cell membrane</location>
        <topology evidence="1">Multi-pass membrane protein</topology>
    </subcellularLocation>
</comment>
<comment type="caution">
    <text evidence="7">The sequence shown here is derived from an EMBL/GenBank/DDBJ whole genome shotgun (WGS) entry which is preliminary data.</text>
</comment>
<protein>
    <recommendedName>
        <fullName evidence="9">Amino acid permease</fullName>
    </recommendedName>
</protein>
<organism evidence="7 8">
    <name type="scientific">Candidatus Terraquivivens tikiterensis</name>
    <dbReference type="NCBI Taxonomy" id="1980982"/>
    <lineage>
        <taxon>Archaea</taxon>
        <taxon>Nitrososphaerota</taxon>
        <taxon>Candidatus Wolframiiraptoraceae</taxon>
        <taxon>Candidatus Terraquivivens</taxon>
    </lineage>
</organism>
<proteinExistence type="predicted"/>
<feature type="transmembrane region" description="Helical" evidence="6">
    <location>
        <begin position="379"/>
        <end position="398"/>
    </location>
</feature>
<dbReference type="InterPro" id="IPR002293">
    <property type="entry name" value="AA/rel_permease1"/>
</dbReference>
<dbReference type="EMBL" id="NDWU01000015">
    <property type="protein sequence ID" value="PUA31592.1"/>
    <property type="molecule type" value="Genomic_DNA"/>
</dbReference>
<keyword evidence="2" id="KW-1003">Cell membrane</keyword>
<dbReference type="PANTHER" id="PTHR42770">
    <property type="entry name" value="AMINO ACID TRANSPORTER-RELATED"/>
    <property type="match status" value="1"/>
</dbReference>
<dbReference type="Pfam" id="PF13520">
    <property type="entry name" value="AA_permease_2"/>
    <property type="match status" value="1"/>
</dbReference>
<reference evidence="7 8" key="1">
    <citation type="submission" date="2017-04" db="EMBL/GenBank/DDBJ databases">
        <title>Draft Aigarchaeota genome from a New Zealand hot spring.</title>
        <authorList>
            <person name="Reysenbach A.-L."/>
            <person name="Donaho J.A."/>
            <person name="Gerhart J."/>
            <person name="Kelley J.F."/>
            <person name="Kouba K."/>
            <person name="Podar M."/>
            <person name="Stott M."/>
        </authorList>
    </citation>
    <scope>NUCLEOTIDE SEQUENCE [LARGE SCALE GENOMIC DNA]</scope>
    <source>
        <strain evidence="7">NZ13_MG1</strain>
    </source>
</reference>
<feature type="transmembrane region" description="Helical" evidence="6">
    <location>
        <begin position="72"/>
        <end position="91"/>
    </location>
</feature>
<evidence type="ECO:0000256" key="2">
    <source>
        <dbReference type="ARBA" id="ARBA00022475"/>
    </source>
</evidence>
<dbReference type="Gene3D" id="1.20.1740.10">
    <property type="entry name" value="Amino acid/polyamine transporter I"/>
    <property type="match status" value="1"/>
</dbReference>
<keyword evidence="4 6" id="KW-1133">Transmembrane helix</keyword>
<evidence type="ECO:0000256" key="3">
    <source>
        <dbReference type="ARBA" id="ARBA00022692"/>
    </source>
</evidence>
<evidence type="ECO:0000313" key="8">
    <source>
        <dbReference type="Proteomes" id="UP000244066"/>
    </source>
</evidence>
<name>A0A2R7Y439_9ARCH</name>
<feature type="transmembrane region" description="Helical" evidence="6">
    <location>
        <begin position="160"/>
        <end position="181"/>
    </location>
</feature>
<accession>A0A2R7Y439</accession>
<feature type="transmembrane region" description="Helical" evidence="6">
    <location>
        <begin position="453"/>
        <end position="474"/>
    </location>
</feature>
<dbReference type="InterPro" id="IPR050367">
    <property type="entry name" value="APC_superfamily"/>
</dbReference>
<keyword evidence="3 6" id="KW-0812">Transmembrane</keyword>
<dbReference type="GO" id="GO:0022857">
    <property type="term" value="F:transmembrane transporter activity"/>
    <property type="evidence" value="ECO:0007669"/>
    <property type="project" value="InterPro"/>
</dbReference>
<evidence type="ECO:0000256" key="6">
    <source>
        <dbReference type="SAM" id="Phobius"/>
    </source>
</evidence>
<feature type="transmembrane region" description="Helical" evidence="6">
    <location>
        <begin position="112"/>
        <end position="140"/>
    </location>
</feature>
<feature type="transmembrane region" description="Helical" evidence="6">
    <location>
        <begin position="246"/>
        <end position="264"/>
    </location>
</feature>
<evidence type="ECO:0008006" key="9">
    <source>
        <dbReference type="Google" id="ProtNLM"/>
    </source>
</evidence>
<dbReference type="AlphaFoldDB" id="A0A2R7Y439"/>
<feature type="transmembrane region" description="Helical" evidence="6">
    <location>
        <begin position="188"/>
        <end position="212"/>
    </location>
</feature>